<sequence>MPPTPTALPNPNSKVHLLGLSNGYLVVAYNHSPDQRTPLSIALSRNHGRTWQIVGQIESDASLQFAYPTVEQRGSQLSVIYTVMKQDSAYRLICVGLRVATMDLKELS</sequence>
<dbReference type="AlphaFoldDB" id="A0A061SEG6"/>
<dbReference type="Gene3D" id="2.120.10.10">
    <property type="match status" value="1"/>
</dbReference>
<proteinExistence type="predicted"/>
<dbReference type="InterPro" id="IPR011040">
    <property type="entry name" value="Sialidase"/>
</dbReference>
<organism evidence="2">
    <name type="scientific">Tetraselmis sp. GSL018</name>
    <dbReference type="NCBI Taxonomy" id="582737"/>
    <lineage>
        <taxon>Eukaryota</taxon>
        <taxon>Viridiplantae</taxon>
        <taxon>Chlorophyta</taxon>
        <taxon>core chlorophytes</taxon>
        <taxon>Chlorodendrophyceae</taxon>
        <taxon>Chlorodendrales</taxon>
        <taxon>Chlorodendraceae</taxon>
        <taxon>Tetraselmis</taxon>
    </lineage>
</organism>
<evidence type="ECO:0000313" key="2">
    <source>
        <dbReference type="EMBL" id="JAC83557.1"/>
    </source>
</evidence>
<accession>A0A061SEG6</accession>
<dbReference type="PANTHER" id="PTHR43752">
    <property type="entry name" value="BNR/ASP-BOX REPEAT FAMILY PROTEIN"/>
    <property type="match status" value="1"/>
</dbReference>
<gene>
    <name evidence="2" type="ORF">TSPGSL018_3043</name>
</gene>
<feature type="domain" description="Sialidase" evidence="1">
    <location>
        <begin position="2"/>
        <end position="74"/>
    </location>
</feature>
<dbReference type="CDD" id="cd15482">
    <property type="entry name" value="Sialidase_non-viral"/>
    <property type="match status" value="1"/>
</dbReference>
<dbReference type="EMBL" id="GBEZ01001411">
    <property type="protein sequence ID" value="JAC83557.1"/>
    <property type="molecule type" value="Transcribed_RNA"/>
</dbReference>
<reference evidence="2" key="1">
    <citation type="submission" date="2014-05" db="EMBL/GenBank/DDBJ databases">
        <title>The transcriptome of the halophilic microalga Tetraselmis sp. GSL018 isolated from the Great Salt Lake, Utah.</title>
        <authorList>
            <person name="Jinkerson R.E."/>
            <person name="D'Adamo S."/>
            <person name="Posewitz M.C."/>
        </authorList>
    </citation>
    <scope>NUCLEOTIDE SEQUENCE</scope>
    <source>
        <strain evidence="2">GSL018</strain>
    </source>
</reference>
<dbReference type="SUPFAM" id="SSF50939">
    <property type="entry name" value="Sialidases"/>
    <property type="match status" value="1"/>
</dbReference>
<dbReference type="PANTHER" id="PTHR43752:SF2">
    <property type="entry name" value="BNR_ASP-BOX REPEAT FAMILY PROTEIN"/>
    <property type="match status" value="1"/>
</dbReference>
<dbReference type="InterPro" id="IPR036278">
    <property type="entry name" value="Sialidase_sf"/>
</dbReference>
<dbReference type="Pfam" id="PF13088">
    <property type="entry name" value="BNR_2"/>
    <property type="match status" value="1"/>
</dbReference>
<name>A0A061SEG6_9CHLO</name>
<protein>
    <submittedName>
        <fullName evidence="2">Bnr asp-box repeat protein</fullName>
    </submittedName>
</protein>
<evidence type="ECO:0000259" key="1">
    <source>
        <dbReference type="Pfam" id="PF13088"/>
    </source>
</evidence>